<sequence length="230" mass="27472">MNQVISTDLTEAEELLELRIFAYDILRRTFLEEPTKELVEQFENGIIHFFPFKEENPLLKEGIEQVHHYFKSFEMGENFEELHWDYTRMFVGPYELPAPIWESSYTNKDGLLFQEETWRVRRLYLKNNFEPLHYGKEADDHLGLELDFMYQLSKLAIQLMKEENHVQVKKILADQSYFLKAHLLNWTPLFAKDVNEHAKTDFYKGMVKILSGFLTIDQTCLEELECQICE</sequence>
<comment type="caution">
    <text evidence="2">The sequence shown here is derived from an EMBL/GenBank/DDBJ whole genome shotgun (WGS) entry which is preliminary data.</text>
</comment>
<dbReference type="EMBL" id="JAUSTU010000019">
    <property type="protein sequence ID" value="MDQ0157080.1"/>
    <property type="molecule type" value="Genomic_DNA"/>
</dbReference>
<dbReference type="RefSeq" id="WP_307151557.1">
    <property type="nucleotide sequence ID" value="NZ_JAUSTU010000019.1"/>
</dbReference>
<protein>
    <submittedName>
        <fullName evidence="2">TorA maturation chaperone TorD</fullName>
    </submittedName>
</protein>
<keyword evidence="3" id="KW-1185">Reference proteome</keyword>
<dbReference type="Pfam" id="PF02613">
    <property type="entry name" value="Nitrate_red_del"/>
    <property type="match status" value="1"/>
</dbReference>
<dbReference type="Gene3D" id="1.10.3480.10">
    <property type="entry name" value="TorD-like"/>
    <property type="match status" value="1"/>
</dbReference>
<evidence type="ECO:0000313" key="3">
    <source>
        <dbReference type="Proteomes" id="UP001231362"/>
    </source>
</evidence>
<dbReference type="InterPro" id="IPR036411">
    <property type="entry name" value="TorD-like_sf"/>
</dbReference>
<dbReference type="PANTHER" id="PTHR34227">
    <property type="entry name" value="CHAPERONE PROTEIN YCDY"/>
    <property type="match status" value="1"/>
</dbReference>
<reference evidence="2 3" key="1">
    <citation type="submission" date="2023-07" db="EMBL/GenBank/DDBJ databases">
        <title>Genomic Encyclopedia of Type Strains, Phase IV (KMG-IV): sequencing the most valuable type-strain genomes for metagenomic binning, comparative biology and taxonomic classification.</title>
        <authorList>
            <person name="Goeker M."/>
        </authorList>
    </citation>
    <scope>NUCLEOTIDE SEQUENCE [LARGE SCALE GENOMIC DNA]</scope>
    <source>
        <strain evidence="2 3">DSM 23948</strain>
    </source>
</reference>
<dbReference type="PANTHER" id="PTHR34227:SF1">
    <property type="entry name" value="DIMETHYL SULFOXIDE REDUCTASE CHAPERONE-RELATED"/>
    <property type="match status" value="1"/>
</dbReference>
<dbReference type="Proteomes" id="UP001231362">
    <property type="component" value="Unassembled WGS sequence"/>
</dbReference>
<proteinExistence type="predicted"/>
<accession>A0ABT9V8D0</accession>
<dbReference type="InterPro" id="IPR050289">
    <property type="entry name" value="TorD/DmsD_chaperones"/>
</dbReference>
<gene>
    <name evidence="2" type="ORF">J2S07_003406</name>
</gene>
<dbReference type="SUPFAM" id="SSF89155">
    <property type="entry name" value="TorD-like"/>
    <property type="match status" value="1"/>
</dbReference>
<name>A0ABT9V8D0_9BACL</name>
<evidence type="ECO:0000256" key="1">
    <source>
        <dbReference type="ARBA" id="ARBA00023186"/>
    </source>
</evidence>
<keyword evidence="1" id="KW-0143">Chaperone</keyword>
<evidence type="ECO:0000313" key="2">
    <source>
        <dbReference type="EMBL" id="MDQ0157080.1"/>
    </source>
</evidence>
<dbReference type="InterPro" id="IPR020945">
    <property type="entry name" value="DMSO/NO3_reduct_chaperone"/>
</dbReference>
<organism evidence="2 3">
    <name type="scientific">Anoxybacillus andreesenii</name>
    <dbReference type="NCBI Taxonomy" id="1325932"/>
    <lineage>
        <taxon>Bacteria</taxon>
        <taxon>Bacillati</taxon>
        <taxon>Bacillota</taxon>
        <taxon>Bacilli</taxon>
        <taxon>Bacillales</taxon>
        <taxon>Anoxybacillaceae</taxon>
        <taxon>Anoxybacillus</taxon>
    </lineage>
</organism>